<dbReference type="Proteomes" id="UP000494163">
    <property type="component" value="Chromosome 3R"/>
</dbReference>
<evidence type="ECO:0000256" key="6">
    <source>
        <dbReference type="ARBA" id="ARBA00023015"/>
    </source>
</evidence>
<dbReference type="Pfam" id="PF00870">
    <property type="entry name" value="P53"/>
    <property type="match status" value="1"/>
</dbReference>
<dbReference type="InterPro" id="IPR038163">
    <property type="entry name" value="Dro_p53_C_sf"/>
</dbReference>
<evidence type="ECO:0000256" key="8">
    <source>
        <dbReference type="ARBA" id="ARBA00023159"/>
    </source>
</evidence>
<evidence type="ECO:0000313" key="17">
    <source>
        <dbReference type="Proteomes" id="UP000494163"/>
    </source>
</evidence>
<evidence type="ECO:0000256" key="11">
    <source>
        <dbReference type="PIRSR" id="PIRSR602117-1"/>
    </source>
</evidence>
<evidence type="ECO:0000256" key="4">
    <source>
        <dbReference type="ARBA" id="ARBA00022723"/>
    </source>
</evidence>
<dbReference type="GO" id="GO:0000978">
    <property type="term" value="F:RNA polymerase II cis-regulatory region sequence-specific DNA binding"/>
    <property type="evidence" value="ECO:0007669"/>
    <property type="project" value="TreeGrafter"/>
</dbReference>
<keyword evidence="7" id="KW-0238">DNA-binding</keyword>
<evidence type="ECO:0000256" key="12">
    <source>
        <dbReference type="PIRSR" id="PIRSR602117-2"/>
    </source>
</evidence>
<evidence type="ECO:0000256" key="13">
    <source>
        <dbReference type="SAM" id="MobiDB-lite"/>
    </source>
</evidence>
<evidence type="ECO:0000256" key="7">
    <source>
        <dbReference type="ARBA" id="ARBA00023125"/>
    </source>
</evidence>
<sequence>MFVDPAMSSKKESSSSGNEEDPQQANTEEMVNEPLAYLQGLNSGNLMQFSQQSLLRDMMLQDMKTKVNILPKLEDHNNGGYYFSMQLEEPHKSHWMLSLPLNKMYIRMNKTFNIEVTFKFKMPLQQLNLRAFLCFVKDVSGPLLRCQNHLSTDAATDKKMRESLLRCENPNTMYCGTATGKSIAERYSVLVPLNMCRPGIQNGELVRQTLAFSFSCQNSCFGRKETCLVFCLENMNGDILGQQVIYVKICTCPKRDRNLDERQTDAKRRKTIKSDDEENENSTNKRRSPRRPQAVIKEDHLSNDSVDSKFVPADFELSRSPNGCYVLNIQSFSSDLLVDVVDGIIGKTAVALLENTDNQNLHKYYMHLQDVKRKLLN</sequence>
<keyword evidence="5 11" id="KW-0862">Zinc</keyword>
<dbReference type="InterPro" id="IPR011615">
    <property type="entry name" value="p53_DNA-bd"/>
</dbReference>
<dbReference type="Gene3D" id="6.10.280.60">
    <property type="entry name" value="Transcription factor p53, C-terminal domain"/>
    <property type="match status" value="1"/>
</dbReference>
<dbReference type="OrthoDB" id="5915660at2759"/>
<keyword evidence="3" id="KW-0053">Apoptosis</keyword>
<feature type="domain" description="p53 DNA-binding" evidence="14">
    <location>
        <begin position="74"/>
        <end position="263"/>
    </location>
</feature>
<dbReference type="Gene3D" id="2.60.40.720">
    <property type="match status" value="1"/>
</dbReference>
<dbReference type="STRING" id="30019.A0A0M3QXK1"/>
<dbReference type="InterPro" id="IPR024631">
    <property type="entry name" value="p53_C_Drosophila"/>
</dbReference>
<feature type="binding site" evidence="11">
    <location>
        <position position="146"/>
    </location>
    <ligand>
        <name>Zn(2+)</name>
        <dbReference type="ChEBI" id="CHEBI:29105"/>
    </ligand>
</feature>
<comment type="cofactor">
    <cofactor evidence="11">
        <name>Zn(2+)</name>
        <dbReference type="ChEBI" id="CHEBI:29105"/>
    </cofactor>
    <text evidence="11">Binds 1 zinc ion per subunit.</text>
</comment>
<evidence type="ECO:0000256" key="5">
    <source>
        <dbReference type="ARBA" id="ARBA00022833"/>
    </source>
</evidence>
<keyword evidence="17" id="KW-1185">Reference proteome</keyword>
<accession>A0A0M3QXK1</accession>
<dbReference type="EMBL" id="CP012526">
    <property type="protein sequence ID" value="ALC46073.1"/>
    <property type="molecule type" value="Genomic_DNA"/>
</dbReference>
<evidence type="ECO:0000256" key="1">
    <source>
        <dbReference type="ARBA" id="ARBA00004123"/>
    </source>
</evidence>
<dbReference type="InterPro" id="IPR012346">
    <property type="entry name" value="p53/RUNT-type_TF_DNA-bd_sf"/>
</dbReference>
<feature type="region of interest" description="Disordered" evidence="13">
    <location>
        <begin position="1"/>
        <end position="27"/>
    </location>
</feature>
<keyword evidence="10" id="KW-0539">Nucleus</keyword>
<dbReference type="PANTHER" id="PTHR11447:SF16">
    <property type="entry name" value="P53 PROTEIN LONG FORM VARIANT 1"/>
    <property type="match status" value="1"/>
</dbReference>
<evidence type="ECO:0000256" key="3">
    <source>
        <dbReference type="ARBA" id="ARBA00022703"/>
    </source>
</evidence>
<dbReference type="PRINTS" id="PR00386">
    <property type="entry name" value="P53SUPPRESSR"/>
</dbReference>
<feature type="region of interest" description="Disordered" evidence="13">
    <location>
        <begin position="260"/>
        <end position="298"/>
    </location>
</feature>
<dbReference type="InterPro" id="IPR002117">
    <property type="entry name" value="p53_tumour_suppressor"/>
</dbReference>
<keyword evidence="6" id="KW-0805">Transcription regulation</keyword>
<feature type="binding site" evidence="11">
    <location>
        <position position="220"/>
    </location>
    <ligand>
        <name>Zn(2+)</name>
        <dbReference type="ChEBI" id="CHEBI:29105"/>
    </ligand>
</feature>
<proteinExistence type="inferred from homology"/>
<dbReference type="SMR" id="A0A0M3QXK1"/>
<evidence type="ECO:0000256" key="10">
    <source>
        <dbReference type="ARBA" id="ARBA00023242"/>
    </source>
</evidence>
<gene>
    <name evidence="16" type="ORF">Dbus_chr3Rg823</name>
</gene>
<feature type="domain" description="Transcription factor p53 C-terminal Drosophila" evidence="15">
    <location>
        <begin position="313"/>
        <end position="374"/>
    </location>
</feature>
<feature type="binding site" evidence="11">
    <location>
        <position position="216"/>
    </location>
    <ligand>
        <name>Zn(2+)</name>
        <dbReference type="ChEBI" id="CHEBI:29105"/>
    </ligand>
</feature>
<dbReference type="OMA" id="KSHWMYS"/>
<name>A0A0M3QXK1_DROBS</name>
<keyword evidence="8" id="KW-0010">Activator</keyword>
<organism evidence="16 17">
    <name type="scientific">Drosophila busckii</name>
    <name type="common">Fruit fly</name>
    <dbReference type="NCBI Taxonomy" id="30019"/>
    <lineage>
        <taxon>Eukaryota</taxon>
        <taxon>Metazoa</taxon>
        <taxon>Ecdysozoa</taxon>
        <taxon>Arthropoda</taxon>
        <taxon>Hexapoda</taxon>
        <taxon>Insecta</taxon>
        <taxon>Pterygota</taxon>
        <taxon>Neoptera</taxon>
        <taxon>Endopterygota</taxon>
        <taxon>Diptera</taxon>
        <taxon>Brachycera</taxon>
        <taxon>Muscomorpha</taxon>
        <taxon>Ephydroidea</taxon>
        <taxon>Drosophilidae</taxon>
        <taxon>Drosophila</taxon>
    </lineage>
</organism>
<dbReference type="PANTHER" id="PTHR11447">
    <property type="entry name" value="CELLULAR TUMOR ANTIGEN P53"/>
    <property type="match status" value="1"/>
</dbReference>
<evidence type="ECO:0000313" key="16">
    <source>
        <dbReference type="EMBL" id="ALC46073.1"/>
    </source>
</evidence>
<reference evidence="16 17" key="1">
    <citation type="submission" date="2015-08" db="EMBL/GenBank/DDBJ databases">
        <title>Ancestral chromatin configuration constrains chromatin evolution on differentiating sex chromosomes in Drosophila.</title>
        <authorList>
            <person name="Zhou Q."/>
            <person name="Bachtrog D."/>
        </authorList>
    </citation>
    <scope>NUCLEOTIDE SEQUENCE [LARGE SCALE GENOMIC DNA]</scope>
    <source>
        <tissue evidence="16">Whole larvae</tissue>
    </source>
</reference>
<dbReference type="SUPFAM" id="SSF49417">
    <property type="entry name" value="p53-like transcription factors"/>
    <property type="match status" value="1"/>
</dbReference>
<evidence type="ECO:0000256" key="9">
    <source>
        <dbReference type="ARBA" id="ARBA00023163"/>
    </source>
</evidence>
<keyword evidence="9" id="KW-0804">Transcription</keyword>
<dbReference type="GO" id="GO:0006915">
    <property type="term" value="P:apoptotic process"/>
    <property type="evidence" value="ECO:0007669"/>
    <property type="project" value="UniProtKB-KW"/>
</dbReference>
<evidence type="ECO:0000259" key="14">
    <source>
        <dbReference type="Pfam" id="PF00870"/>
    </source>
</evidence>
<comment type="similarity">
    <text evidence="2">Belongs to the p53 family.</text>
</comment>
<feature type="binding site" evidence="11">
    <location>
        <position position="149"/>
    </location>
    <ligand>
        <name>Zn(2+)</name>
        <dbReference type="ChEBI" id="CHEBI:29105"/>
    </ligand>
</feature>
<feature type="site" description="Interaction with DNA" evidence="12">
    <location>
        <position position="92"/>
    </location>
</feature>
<dbReference type="GO" id="GO:0000981">
    <property type="term" value="F:DNA-binding transcription factor activity, RNA polymerase II-specific"/>
    <property type="evidence" value="ECO:0007669"/>
    <property type="project" value="TreeGrafter"/>
</dbReference>
<comment type="subcellular location">
    <subcellularLocation>
        <location evidence="1">Nucleus</location>
    </subcellularLocation>
</comment>
<dbReference type="InterPro" id="IPR008967">
    <property type="entry name" value="p53-like_TF_DNA-bd_sf"/>
</dbReference>
<dbReference type="GO" id="GO:0046872">
    <property type="term" value="F:metal ion binding"/>
    <property type="evidence" value="ECO:0007669"/>
    <property type="project" value="UniProtKB-KW"/>
</dbReference>
<keyword evidence="4 11" id="KW-0479">Metal-binding</keyword>
<protein>
    <submittedName>
        <fullName evidence="16">p53</fullName>
    </submittedName>
</protein>
<dbReference type="Pfam" id="PF11619">
    <property type="entry name" value="P53_C"/>
    <property type="match status" value="1"/>
</dbReference>
<dbReference type="AlphaFoldDB" id="A0A0M3QXK1"/>
<evidence type="ECO:0000259" key="15">
    <source>
        <dbReference type="Pfam" id="PF11619"/>
    </source>
</evidence>
<dbReference type="GO" id="GO:0005634">
    <property type="term" value="C:nucleus"/>
    <property type="evidence" value="ECO:0007669"/>
    <property type="project" value="UniProtKB-SubCell"/>
</dbReference>
<evidence type="ECO:0000256" key="2">
    <source>
        <dbReference type="ARBA" id="ARBA00006167"/>
    </source>
</evidence>
<dbReference type="CDD" id="cd08367">
    <property type="entry name" value="P53"/>
    <property type="match status" value="1"/>
</dbReference>